<protein>
    <recommendedName>
        <fullName evidence="1">Putative plant transposon protein domain-containing protein</fullName>
    </recommendedName>
</protein>
<dbReference type="InterPro" id="IPR046796">
    <property type="entry name" value="Transposase_32_dom"/>
</dbReference>
<accession>M1DYD9</accession>
<organism evidence="2 3">
    <name type="scientific">Solanum tuberosum</name>
    <name type="common">Potato</name>
    <dbReference type="NCBI Taxonomy" id="4113"/>
    <lineage>
        <taxon>Eukaryota</taxon>
        <taxon>Viridiplantae</taxon>
        <taxon>Streptophyta</taxon>
        <taxon>Embryophyta</taxon>
        <taxon>Tracheophyta</taxon>
        <taxon>Spermatophyta</taxon>
        <taxon>Magnoliopsida</taxon>
        <taxon>eudicotyledons</taxon>
        <taxon>Gunneridae</taxon>
        <taxon>Pentapetalae</taxon>
        <taxon>asterids</taxon>
        <taxon>lamiids</taxon>
        <taxon>Solanales</taxon>
        <taxon>Solanaceae</taxon>
        <taxon>Solanoideae</taxon>
        <taxon>Solaneae</taxon>
        <taxon>Solanum</taxon>
    </lineage>
</organism>
<dbReference type="Gramene" id="PGSC0003DMT400096419">
    <property type="protein sequence ID" value="PGSC0003DMT400096419"/>
    <property type="gene ID" value="PGSC0003DMG400045990"/>
</dbReference>
<reference evidence="3" key="1">
    <citation type="journal article" date="2011" name="Nature">
        <title>Genome sequence and analysis of the tuber crop potato.</title>
        <authorList>
            <consortium name="The Potato Genome Sequencing Consortium"/>
        </authorList>
    </citation>
    <scope>NUCLEOTIDE SEQUENCE [LARGE SCALE GENOMIC DNA]</scope>
    <source>
        <strain evidence="3">cv. DM1-3 516 R44</strain>
    </source>
</reference>
<dbReference type="GO" id="GO:0009579">
    <property type="term" value="C:thylakoid"/>
    <property type="evidence" value="ECO:0000318"/>
    <property type="project" value="GO_Central"/>
</dbReference>
<evidence type="ECO:0000313" key="2">
    <source>
        <dbReference type="EnsemblPlants" id="PGSC0003DMT400096419"/>
    </source>
</evidence>
<dbReference type="InParanoid" id="M1DYD9"/>
<dbReference type="HOGENOM" id="CLU_029307_1_1_1"/>
<keyword evidence="3" id="KW-1185">Reference proteome</keyword>
<sequence length="317" mass="35426">MKEDVSTLNQMVTSHSVSLKKLETQMGQISSHLNPRQQRGLPNDIMANPKNEVKKCNVFEFVKLGGPIDESASGLSTVWTPKLTGGPIKLGKINTHSEFYTAYEALVPQGKKHAAKFKLVDYVVVRGTKVKCDSDVINAIIKCTKDIEDDCQYMIMKKSLETMKKWLAPLLSDGTPRWIEVGALIEKKDLNVAARYWFGFISNSVMPSQNESILRHAKAACVGCIIDGTRLHLGMILGQEMDMRARQRQTSLPFPVRITELCRRAWVPFDVKKDVEVIPKSSTDIQQIEAEYLKGEAEKKKKVAPVNPSPVVDVEVG</sequence>
<dbReference type="Proteomes" id="UP000011115">
    <property type="component" value="Unassembled WGS sequence"/>
</dbReference>
<proteinExistence type="predicted"/>
<dbReference type="EnsemblPlants" id="PGSC0003DMT400096419">
    <property type="protein sequence ID" value="PGSC0003DMT400096419"/>
    <property type="gene ID" value="PGSC0003DMG400045990"/>
</dbReference>
<reference evidence="2" key="2">
    <citation type="submission" date="2015-06" db="UniProtKB">
        <authorList>
            <consortium name="EnsemblPlants"/>
        </authorList>
    </citation>
    <scope>IDENTIFICATION</scope>
    <source>
        <strain evidence="2">DM1-3 516 R44</strain>
    </source>
</reference>
<name>M1DYD9_SOLTU</name>
<evidence type="ECO:0000313" key="3">
    <source>
        <dbReference type="Proteomes" id="UP000011115"/>
    </source>
</evidence>
<dbReference type="GO" id="GO:0009523">
    <property type="term" value="C:photosystem II"/>
    <property type="evidence" value="ECO:0000318"/>
    <property type="project" value="GO_Central"/>
</dbReference>
<dbReference type="PANTHER" id="PTHR33180:SF31">
    <property type="entry name" value="POLYPROTEIN PROTEIN"/>
    <property type="match status" value="1"/>
</dbReference>
<dbReference type="AlphaFoldDB" id="M1DYD9"/>
<evidence type="ECO:0000259" key="1">
    <source>
        <dbReference type="Pfam" id="PF20167"/>
    </source>
</evidence>
<dbReference type="Pfam" id="PF20167">
    <property type="entry name" value="Transposase_32"/>
    <property type="match status" value="1"/>
</dbReference>
<dbReference type="PaxDb" id="4113-PGSC0003DMT400096419"/>
<feature type="domain" description="Putative plant transposon protein" evidence="1">
    <location>
        <begin position="98"/>
        <end position="268"/>
    </location>
</feature>
<dbReference type="PANTHER" id="PTHR33180">
    <property type="entry name" value="PHOTOSYSTEM II CP43 REACTION CENTER PROTEIN"/>
    <property type="match status" value="1"/>
</dbReference>